<proteinExistence type="predicted"/>
<evidence type="ECO:0000313" key="1">
    <source>
        <dbReference type="Proteomes" id="UP000046393"/>
    </source>
</evidence>
<reference evidence="2" key="1">
    <citation type="submission" date="2017-02" db="UniProtKB">
        <authorList>
            <consortium name="WormBaseParasite"/>
        </authorList>
    </citation>
    <scope>IDENTIFICATION</scope>
</reference>
<evidence type="ECO:0000313" key="2">
    <source>
        <dbReference type="WBParaSite" id="SMUV_0000565201-mRNA-1"/>
    </source>
</evidence>
<dbReference type="Proteomes" id="UP000046393">
    <property type="component" value="Unplaced"/>
</dbReference>
<keyword evidence="1" id="KW-1185">Reference proteome</keyword>
<protein>
    <submittedName>
        <fullName evidence="2">Uncharacterized protein</fullName>
    </submittedName>
</protein>
<dbReference type="WBParaSite" id="SMUV_0000565201-mRNA-1">
    <property type="protein sequence ID" value="SMUV_0000565201-mRNA-1"/>
    <property type="gene ID" value="SMUV_0000565201"/>
</dbReference>
<name>A0A0N5AM52_9BILA</name>
<organism evidence="1 2">
    <name type="scientific">Syphacia muris</name>
    <dbReference type="NCBI Taxonomy" id="451379"/>
    <lineage>
        <taxon>Eukaryota</taxon>
        <taxon>Metazoa</taxon>
        <taxon>Ecdysozoa</taxon>
        <taxon>Nematoda</taxon>
        <taxon>Chromadorea</taxon>
        <taxon>Rhabditida</taxon>
        <taxon>Spirurina</taxon>
        <taxon>Oxyuridomorpha</taxon>
        <taxon>Oxyuroidea</taxon>
        <taxon>Oxyuridae</taxon>
        <taxon>Syphacia</taxon>
    </lineage>
</organism>
<accession>A0A0N5AM52</accession>
<dbReference type="AlphaFoldDB" id="A0A0N5AM52"/>
<sequence length="90" mass="10330">MPELMLPEVSKIDEKRKLFVNFFPDSAGNTVPFSRLPRLRTIRLKFQDSSMPLDDEKLYTDVATATYKTLRSIKLSSDSGLFSDKKTVKK</sequence>